<evidence type="ECO:0000256" key="3">
    <source>
        <dbReference type="ARBA" id="ARBA00022448"/>
    </source>
</evidence>
<dbReference type="HOGENOM" id="CLU_030568_0_0_10"/>
<dbReference type="eggNOG" id="COG1538">
    <property type="taxonomic scope" value="Bacteria"/>
</dbReference>
<dbReference type="PANTHER" id="PTHR30026">
    <property type="entry name" value="OUTER MEMBRANE PROTEIN TOLC"/>
    <property type="match status" value="1"/>
</dbReference>
<accession>B3QS99</accession>
<dbReference type="GO" id="GO:0015562">
    <property type="term" value="F:efflux transmembrane transporter activity"/>
    <property type="evidence" value="ECO:0007669"/>
    <property type="project" value="InterPro"/>
</dbReference>
<dbReference type="STRING" id="517418.Ctha_0018"/>
<keyword evidence="5" id="KW-0812">Transmembrane</keyword>
<dbReference type="RefSeq" id="WP_012498574.1">
    <property type="nucleotide sequence ID" value="NC_011026.1"/>
</dbReference>
<keyword evidence="6" id="KW-0472">Membrane</keyword>
<protein>
    <submittedName>
        <fullName evidence="9">Outer membrane efflux protein</fullName>
    </submittedName>
</protein>
<comment type="similarity">
    <text evidence="2">Belongs to the outer membrane factor (OMF) (TC 1.B.17) family.</text>
</comment>
<keyword evidence="7" id="KW-0998">Cell outer membrane</keyword>
<feature type="chain" id="PRO_5002795703" evidence="8">
    <location>
        <begin position="30"/>
        <end position="474"/>
    </location>
</feature>
<comment type="subcellular location">
    <subcellularLocation>
        <location evidence="1">Cell outer membrane</location>
    </subcellularLocation>
</comment>
<keyword evidence="8" id="KW-0732">Signal</keyword>
<name>B3QS99_CHLT3</name>
<gene>
    <name evidence="9" type="ordered locus">Ctha_0018</name>
</gene>
<dbReference type="AlphaFoldDB" id="B3QS99"/>
<evidence type="ECO:0000256" key="6">
    <source>
        <dbReference type="ARBA" id="ARBA00023136"/>
    </source>
</evidence>
<evidence type="ECO:0000256" key="2">
    <source>
        <dbReference type="ARBA" id="ARBA00007613"/>
    </source>
</evidence>
<dbReference type="GO" id="GO:0009279">
    <property type="term" value="C:cell outer membrane"/>
    <property type="evidence" value="ECO:0007669"/>
    <property type="project" value="UniProtKB-SubCell"/>
</dbReference>
<evidence type="ECO:0000313" key="9">
    <source>
        <dbReference type="EMBL" id="ACF12490.1"/>
    </source>
</evidence>
<evidence type="ECO:0000313" key="10">
    <source>
        <dbReference type="Proteomes" id="UP000001208"/>
    </source>
</evidence>
<dbReference type="GO" id="GO:0015288">
    <property type="term" value="F:porin activity"/>
    <property type="evidence" value="ECO:0007669"/>
    <property type="project" value="TreeGrafter"/>
</dbReference>
<evidence type="ECO:0000256" key="7">
    <source>
        <dbReference type="ARBA" id="ARBA00023237"/>
    </source>
</evidence>
<dbReference type="OrthoDB" id="581172at2"/>
<dbReference type="Gene3D" id="1.20.1600.10">
    <property type="entry name" value="Outer membrane efflux proteins (OEP)"/>
    <property type="match status" value="1"/>
</dbReference>
<keyword evidence="3" id="KW-0813">Transport</keyword>
<dbReference type="KEGG" id="cts:Ctha_0018"/>
<dbReference type="SUPFAM" id="SSF56954">
    <property type="entry name" value="Outer membrane efflux proteins (OEP)"/>
    <property type="match status" value="1"/>
</dbReference>
<dbReference type="Proteomes" id="UP000001208">
    <property type="component" value="Chromosome"/>
</dbReference>
<keyword evidence="10" id="KW-1185">Reference proteome</keyword>
<dbReference type="GO" id="GO:1990281">
    <property type="term" value="C:efflux pump complex"/>
    <property type="evidence" value="ECO:0007669"/>
    <property type="project" value="TreeGrafter"/>
</dbReference>
<evidence type="ECO:0000256" key="5">
    <source>
        <dbReference type="ARBA" id="ARBA00022692"/>
    </source>
</evidence>
<dbReference type="Pfam" id="PF02321">
    <property type="entry name" value="OEP"/>
    <property type="match status" value="2"/>
</dbReference>
<evidence type="ECO:0000256" key="1">
    <source>
        <dbReference type="ARBA" id="ARBA00004442"/>
    </source>
</evidence>
<feature type="signal peptide" evidence="8">
    <location>
        <begin position="1"/>
        <end position="29"/>
    </location>
</feature>
<dbReference type="InterPro" id="IPR003423">
    <property type="entry name" value="OMP_efflux"/>
</dbReference>
<dbReference type="PANTHER" id="PTHR30026:SF21">
    <property type="entry name" value="SLR1270 PROTEIN"/>
    <property type="match status" value="1"/>
</dbReference>
<dbReference type="InterPro" id="IPR051906">
    <property type="entry name" value="TolC-like"/>
</dbReference>
<evidence type="ECO:0000256" key="8">
    <source>
        <dbReference type="SAM" id="SignalP"/>
    </source>
</evidence>
<evidence type="ECO:0000256" key="4">
    <source>
        <dbReference type="ARBA" id="ARBA00022452"/>
    </source>
</evidence>
<sequence length="474" mass="53414">MLLKKLQRFKPVSFFITVFCVSFSPTASAQVADDTLSLHAFLSIVSEAHPKAIAATLEKDLANADILDAKSNFDPVIKTSYKYKSIDGKAKVNYLNTNVEVPLPTNFGPSFIAKYRRGLGDGIDPENETTEEGEAGFGIQVPILQGLSLDKRRAQLAKAKLEPKVAEASQKETNNNLLLEASNAYWDWVEAHAALQVAENMFDLATERSQVIATRARKGEAAAIDTVEALLEIEKRRGDLFKANRKFEKASIKLSTYLWHKDRTPQELNFSAPELPELPVLSDSLVMRQKYKALEKRPELRQMHVKLKSAGIEVNLAKQTMLPKLDAEFQTLFYKLDGSKINDYLFGIKFSQPLFFRRARASEELARVKVESIKFKKLETERKILAEIDDAISAIQAAQKRVAASLRENHYAWIMQEGERKKYVAGESSLLYLNIRERYAAEAKAKLIEAKADYLRAISGYLWTIGAIDGFWVN</sequence>
<keyword evidence="4" id="KW-1134">Transmembrane beta strand</keyword>
<organism evidence="9 10">
    <name type="scientific">Chloroherpeton thalassium (strain ATCC 35110 / GB-78)</name>
    <dbReference type="NCBI Taxonomy" id="517418"/>
    <lineage>
        <taxon>Bacteria</taxon>
        <taxon>Pseudomonadati</taxon>
        <taxon>Chlorobiota</taxon>
        <taxon>Chlorobiia</taxon>
        <taxon>Chlorobiales</taxon>
        <taxon>Chloroherpetonaceae</taxon>
        <taxon>Chloroherpeton</taxon>
    </lineage>
</organism>
<dbReference type="EMBL" id="CP001100">
    <property type="protein sequence ID" value="ACF12490.1"/>
    <property type="molecule type" value="Genomic_DNA"/>
</dbReference>
<proteinExistence type="inferred from homology"/>
<reference evidence="9 10" key="1">
    <citation type="submission" date="2008-06" db="EMBL/GenBank/DDBJ databases">
        <title>Complete sequence of Chloroherpeton thalassium ATCC 35110.</title>
        <authorList>
            <consortium name="US DOE Joint Genome Institute"/>
            <person name="Lucas S."/>
            <person name="Copeland A."/>
            <person name="Lapidus A."/>
            <person name="Glavina del Rio T."/>
            <person name="Dalin E."/>
            <person name="Tice H."/>
            <person name="Bruce D."/>
            <person name="Goodwin L."/>
            <person name="Pitluck S."/>
            <person name="Schmutz J."/>
            <person name="Larimer F."/>
            <person name="Land M."/>
            <person name="Hauser L."/>
            <person name="Kyrpides N."/>
            <person name="Mikhailova N."/>
            <person name="Liu Z."/>
            <person name="Li T."/>
            <person name="Zhao F."/>
            <person name="Overmann J."/>
            <person name="Bryant D.A."/>
            <person name="Richardson P."/>
        </authorList>
    </citation>
    <scope>NUCLEOTIDE SEQUENCE [LARGE SCALE GENOMIC DNA]</scope>
    <source>
        <strain evidence="10">ATCC 35110 / GB-78</strain>
    </source>
</reference>